<evidence type="ECO:0000313" key="12">
    <source>
        <dbReference type="EMBL" id="KTW25916.1"/>
    </source>
</evidence>
<evidence type="ECO:0000256" key="5">
    <source>
        <dbReference type="ARBA" id="ARBA00022771"/>
    </source>
</evidence>
<dbReference type="FunFam" id="3.30.40.10:FF:000045">
    <property type="entry name" value="RING finger protein 113A"/>
    <property type="match status" value="1"/>
</dbReference>
<feature type="compositionally biased region" description="Basic residues" evidence="9">
    <location>
        <begin position="1"/>
        <end position="16"/>
    </location>
</feature>
<evidence type="ECO:0000256" key="6">
    <source>
        <dbReference type="ARBA" id="ARBA00022833"/>
    </source>
</evidence>
<protein>
    <recommendedName>
        <fullName evidence="8">Pre-mRNA-splicing factor CWC24</fullName>
    </recommendedName>
</protein>
<comment type="function">
    <text evidence="1 8">Involved in pre-mRNA splicing.</text>
</comment>
<dbReference type="InterPro" id="IPR001841">
    <property type="entry name" value="Znf_RING"/>
</dbReference>
<dbReference type="SMART" id="SM00356">
    <property type="entry name" value="ZnF_C3H1"/>
    <property type="match status" value="1"/>
</dbReference>
<keyword evidence="8" id="KW-0508">mRNA splicing</keyword>
<keyword evidence="8" id="KW-0539">Nucleus</keyword>
<evidence type="ECO:0000256" key="8">
    <source>
        <dbReference type="RuleBase" id="RU367110"/>
    </source>
</evidence>
<dbReference type="InterPro" id="IPR017907">
    <property type="entry name" value="Znf_RING_CS"/>
</dbReference>
<keyword evidence="4 7" id="KW-0479">Metal-binding</keyword>
<keyword evidence="8" id="KW-0238">DNA-binding</keyword>
<gene>
    <name evidence="12" type="ORF">T552_03190</name>
</gene>
<dbReference type="RefSeq" id="XP_018224496.1">
    <property type="nucleotide sequence ID" value="XM_018371703.1"/>
</dbReference>
<evidence type="ECO:0000256" key="9">
    <source>
        <dbReference type="SAM" id="MobiDB-lite"/>
    </source>
</evidence>
<dbReference type="InterPro" id="IPR013083">
    <property type="entry name" value="Znf_RING/FYVE/PHD"/>
</dbReference>
<dbReference type="SUPFAM" id="SSF90229">
    <property type="entry name" value="CCCH zinc finger"/>
    <property type="match status" value="1"/>
</dbReference>
<dbReference type="EMBL" id="LFVZ01000015">
    <property type="protein sequence ID" value="KTW25916.1"/>
    <property type="molecule type" value="Genomic_DNA"/>
</dbReference>
<accession>A0A0W4ZC18</accession>
<keyword evidence="13" id="KW-1185">Reference proteome</keyword>
<sequence length="247" mass="28101">MEPVKFIKKGRIKSVRKREEDSESEDDTVVKSKKVNFQKKNTVTSTNISGKSSLIEEFETSSVNTADPPIIASDHTKNSNQTLTRPGPVQAKHILPTTFIDYAPDICKDYKQTGFCGFGDTCKFLHDREDYKAGWQLDHEWDLLQHKKRSAILHGNKYDSHTDDSSSENDEIPFACFICRKEYVQPIVTKCGHYFCESCAIQRYRKNPNCIICGAGTSGIFNTAKKLQSKLLQKQQRINEKHVSSDI</sequence>
<keyword evidence="8" id="KW-0507">mRNA processing</keyword>
<name>A0A0W4ZC18_PNEC8</name>
<dbReference type="AlphaFoldDB" id="A0A0W4ZC18"/>
<dbReference type="GO" id="GO:0003677">
    <property type="term" value="F:DNA binding"/>
    <property type="evidence" value="ECO:0007669"/>
    <property type="project" value="UniProtKB-UniRule"/>
</dbReference>
<dbReference type="InterPro" id="IPR000571">
    <property type="entry name" value="Znf_CCCH"/>
</dbReference>
<dbReference type="PANTHER" id="PTHR12930:SF0">
    <property type="entry name" value="RING FINGER PROTEIN 113B"/>
    <property type="match status" value="1"/>
</dbReference>
<dbReference type="Proteomes" id="UP000054454">
    <property type="component" value="Unassembled WGS sequence"/>
</dbReference>
<comment type="similarity">
    <text evidence="2 8">Belongs to the CWC24 family.</text>
</comment>
<dbReference type="CDD" id="cd16539">
    <property type="entry name" value="RING-HC_RNF113A_B"/>
    <property type="match status" value="1"/>
</dbReference>
<dbReference type="Pfam" id="PF13920">
    <property type="entry name" value="zf-C3HC4_3"/>
    <property type="match status" value="1"/>
</dbReference>
<evidence type="ECO:0000259" key="10">
    <source>
        <dbReference type="PROSITE" id="PS50089"/>
    </source>
</evidence>
<dbReference type="GO" id="GO:0034247">
    <property type="term" value="P:snoRNA splicing"/>
    <property type="evidence" value="ECO:0007669"/>
    <property type="project" value="TreeGrafter"/>
</dbReference>
<evidence type="ECO:0000256" key="2">
    <source>
        <dbReference type="ARBA" id="ARBA00009161"/>
    </source>
</evidence>
<evidence type="ECO:0000256" key="1">
    <source>
        <dbReference type="ARBA" id="ARBA00003777"/>
    </source>
</evidence>
<dbReference type="OrthoDB" id="25761at2759"/>
<keyword evidence="8" id="KW-0747">Spliceosome</keyword>
<evidence type="ECO:0000256" key="4">
    <source>
        <dbReference type="ARBA" id="ARBA00022723"/>
    </source>
</evidence>
<dbReference type="InterPro" id="IPR039971">
    <property type="entry name" value="CWC24-like"/>
</dbReference>
<feature type="domain" description="RING-type" evidence="10">
    <location>
        <begin position="176"/>
        <end position="213"/>
    </location>
</feature>
<comment type="caution">
    <text evidence="12">The sequence shown here is derived from an EMBL/GenBank/DDBJ whole genome shotgun (WGS) entry which is preliminary data.</text>
</comment>
<keyword evidence="6 7" id="KW-0862">Zinc</keyword>
<evidence type="ECO:0000259" key="11">
    <source>
        <dbReference type="PROSITE" id="PS50103"/>
    </source>
</evidence>
<comment type="subcellular location">
    <subcellularLocation>
        <location evidence="8">Nucleus</location>
    </subcellularLocation>
</comment>
<dbReference type="VEuPathDB" id="FungiDB:T552_03190"/>
<dbReference type="Gene3D" id="3.30.40.10">
    <property type="entry name" value="Zinc/RING finger domain, C3HC4 (zinc finger)"/>
    <property type="match status" value="1"/>
</dbReference>
<dbReference type="GO" id="GO:0005684">
    <property type="term" value="C:U2-type spliceosomal complex"/>
    <property type="evidence" value="ECO:0007669"/>
    <property type="project" value="TreeGrafter"/>
</dbReference>
<dbReference type="PROSITE" id="PS00518">
    <property type="entry name" value="ZF_RING_1"/>
    <property type="match status" value="1"/>
</dbReference>
<feature type="zinc finger region" description="C3H1-type" evidence="7">
    <location>
        <begin position="101"/>
        <end position="129"/>
    </location>
</feature>
<dbReference type="Pfam" id="PF00642">
    <property type="entry name" value="zf-CCCH"/>
    <property type="match status" value="1"/>
</dbReference>
<dbReference type="Gene3D" id="4.10.1000.10">
    <property type="entry name" value="Zinc finger, CCCH-type"/>
    <property type="match status" value="1"/>
</dbReference>
<dbReference type="PROSITE" id="PS50103">
    <property type="entry name" value="ZF_C3H1"/>
    <property type="match status" value="1"/>
</dbReference>
<reference evidence="13" key="1">
    <citation type="journal article" date="2016" name="Nat. Commun.">
        <title>Genome analysis of three Pneumocystis species reveals adaptation mechanisms to life exclusively in mammalian hosts.</title>
        <authorList>
            <person name="Ma L."/>
            <person name="Chen Z."/>
            <person name="Huang D.W."/>
            <person name="Kutty G."/>
            <person name="Ishihara M."/>
            <person name="Wang H."/>
            <person name="Abouelleil A."/>
            <person name="Bishop L."/>
            <person name="Davey E."/>
            <person name="Deng R."/>
            <person name="Deng X."/>
            <person name="Fan L."/>
            <person name="Fantoni G."/>
            <person name="Fitzgerald M."/>
            <person name="Gogineni E."/>
            <person name="Goldberg J.M."/>
            <person name="Handley G."/>
            <person name="Hu X."/>
            <person name="Huber C."/>
            <person name="Jiao X."/>
            <person name="Jones K."/>
            <person name="Levin J.Z."/>
            <person name="Liu Y."/>
            <person name="Macdonald P."/>
            <person name="Melnikov A."/>
            <person name="Raley C."/>
            <person name="Sassi M."/>
            <person name="Sherman B.T."/>
            <person name="Song X."/>
            <person name="Sykes S."/>
            <person name="Tran B."/>
            <person name="Walsh L."/>
            <person name="Xia Y."/>
            <person name="Yang J."/>
            <person name="Young S."/>
            <person name="Zeng Q."/>
            <person name="Zheng X."/>
            <person name="Stephens R."/>
            <person name="Nusbaum C."/>
            <person name="Birren B.W."/>
            <person name="Azadi P."/>
            <person name="Lempicki R.A."/>
            <person name="Cuomo C.A."/>
            <person name="Kovacs J.A."/>
        </authorList>
    </citation>
    <scope>NUCLEOTIDE SEQUENCE [LARGE SCALE GENOMIC DNA]</scope>
    <source>
        <strain evidence="13">B80</strain>
    </source>
</reference>
<dbReference type="GO" id="GO:0006397">
    <property type="term" value="P:mRNA processing"/>
    <property type="evidence" value="ECO:0007669"/>
    <property type="project" value="UniProtKB-KW"/>
</dbReference>
<dbReference type="SMART" id="SM00184">
    <property type="entry name" value="RING"/>
    <property type="match status" value="1"/>
</dbReference>
<feature type="region of interest" description="Disordered" evidence="9">
    <location>
        <begin position="1"/>
        <end position="28"/>
    </location>
</feature>
<evidence type="ECO:0000256" key="7">
    <source>
        <dbReference type="PROSITE-ProRule" id="PRU00723"/>
    </source>
</evidence>
<dbReference type="SUPFAM" id="SSF57850">
    <property type="entry name" value="RING/U-box"/>
    <property type="match status" value="1"/>
</dbReference>
<dbReference type="GO" id="GO:0008270">
    <property type="term" value="F:zinc ion binding"/>
    <property type="evidence" value="ECO:0007669"/>
    <property type="project" value="UniProtKB-KW"/>
</dbReference>
<keyword evidence="5 7" id="KW-0863">Zinc-finger</keyword>
<organism evidence="12 13">
    <name type="scientific">Pneumocystis carinii (strain B80)</name>
    <name type="common">Rat pneumocystis pneumonia agent</name>
    <name type="synonym">Pneumocystis carinii f. sp. carinii</name>
    <dbReference type="NCBI Taxonomy" id="1408658"/>
    <lineage>
        <taxon>Eukaryota</taxon>
        <taxon>Fungi</taxon>
        <taxon>Dikarya</taxon>
        <taxon>Ascomycota</taxon>
        <taxon>Taphrinomycotina</taxon>
        <taxon>Pneumocystomycetes</taxon>
        <taxon>Pneumocystaceae</taxon>
        <taxon>Pneumocystis</taxon>
    </lineage>
</organism>
<dbReference type="GeneID" id="28937906"/>
<dbReference type="PANTHER" id="PTHR12930">
    <property type="entry name" value="ZINC FINGER PROTEIN 183"/>
    <property type="match status" value="1"/>
</dbReference>
<dbReference type="InterPro" id="IPR036855">
    <property type="entry name" value="Znf_CCCH_sf"/>
</dbReference>
<evidence type="ECO:0000256" key="3">
    <source>
        <dbReference type="ARBA" id="ARBA00011524"/>
    </source>
</evidence>
<feature type="domain" description="C3H1-type" evidence="11">
    <location>
        <begin position="101"/>
        <end position="129"/>
    </location>
</feature>
<proteinExistence type="inferred from homology"/>
<evidence type="ECO:0000313" key="13">
    <source>
        <dbReference type="Proteomes" id="UP000054454"/>
    </source>
</evidence>
<comment type="subunit">
    <text evidence="3 8">Associated with the spliceosome.</text>
</comment>
<dbReference type="PROSITE" id="PS50089">
    <property type="entry name" value="ZF_RING_2"/>
    <property type="match status" value="1"/>
</dbReference>